<dbReference type="PANTHER" id="PTHR10683:SF36">
    <property type="entry name" value="TRANSALDOLASE"/>
    <property type="match status" value="1"/>
</dbReference>
<evidence type="ECO:0000313" key="11">
    <source>
        <dbReference type="Proteomes" id="UP000216207"/>
    </source>
</evidence>
<dbReference type="InterPro" id="IPR001585">
    <property type="entry name" value="TAL/FSA"/>
</dbReference>
<evidence type="ECO:0000256" key="2">
    <source>
        <dbReference type="ARBA" id="ARBA00004857"/>
    </source>
</evidence>
<evidence type="ECO:0000256" key="4">
    <source>
        <dbReference type="ARBA" id="ARBA00022490"/>
    </source>
</evidence>
<dbReference type="InterPro" id="IPR033919">
    <property type="entry name" value="TSA/FSA_arc/bac"/>
</dbReference>
<dbReference type="HAMAP" id="MF_00494">
    <property type="entry name" value="Transaldolase_3b"/>
    <property type="match status" value="1"/>
</dbReference>
<name>A0A268NZE2_SHOCL</name>
<dbReference type="InterPro" id="IPR004731">
    <property type="entry name" value="Transaldolase_3B/F6P_aldolase"/>
</dbReference>
<dbReference type="EMBL" id="NPCC01000012">
    <property type="protein sequence ID" value="PAE88857.1"/>
    <property type="molecule type" value="Genomic_DNA"/>
</dbReference>
<dbReference type="UniPathway" id="UPA00115">
    <property type="reaction ID" value="UER00414"/>
</dbReference>
<dbReference type="EC" id="2.2.1.2" evidence="9"/>
<dbReference type="GO" id="GO:0004801">
    <property type="term" value="F:transaldolase activity"/>
    <property type="evidence" value="ECO:0007669"/>
    <property type="project" value="UniProtKB-UniRule"/>
</dbReference>
<protein>
    <recommendedName>
        <fullName evidence="9">Probable transaldolase</fullName>
        <ecNumber evidence="9">2.2.1.2</ecNumber>
    </recommendedName>
</protein>
<dbReference type="GO" id="GO:0006098">
    <property type="term" value="P:pentose-phosphate shunt"/>
    <property type="evidence" value="ECO:0007669"/>
    <property type="project" value="UniProtKB-UniRule"/>
</dbReference>
<evidence type="ECO:0000256" key="7">
    <source>
        <dbReference type="ARBA" id="ARBA00023270"/>
    </source>
</evidence>
<dbReference type="GO" id="GO:0016832">
    <property type="term" value="F:aldehyde-lyase activity"/>
    <property type="evidence" value="ECO:0007669"/>
    <property type="project" value="InterPro"/>
</dbReference>
<keyword evidence="4 9" id="KW-0963">Cytoplasm</keyword>
<dbReference type="RefSeq" id="WP_011248716.1">
    <property type="nucleotide sequence ID" value="NZ_BOQQ01000004.1"/>
</dbReference>
<evidence type="ECO:0000313" key="10">
    <source>
        <dbReference type="EMBL" id="PAE88857.1"/>
    </source>
</evidence>
<evidence type="ECO:0000256" key="6">
    <source>
        <dbReference type="ARBA" id="ARBA00023126"/>
    </source>
</evidence>
<sequence>MKFFVDTANINEIKEANELGILDGVTTNPSLVAKEGVDFHERIAEIAKLVPGSVSAEVISLDAEGMIEEGKTLAAISENITVKVPMTVDGLKAVKAFAELGIKTNVTLIFSVPQALLAARAGATYVSPFLGRLDDIGHDGLQLISDIADIFSTHGLPTQIIAASVRHPVHVSEAAKRGAHIATIPLNVIKQLTGHPLTDKGIEKFLADWNKENVEK</sequence>
<evidence type="ECO:0000256" key="9">
    <source>
        <dbReference type="HAMAP-Rule" id="MF_00494"/>
    </source>
</evidence>
<comment type="similarity">
    <text evidence="3 9">Belongs to the transaldolase family. Type 3B subfamily.</text>
</comment>
<comment type="function">
    <text evidence="9">Transaldolase is important for the balance of metabolites in the pentose-phosphate pathway.</text>
</comment>
<keyword evidence="7 9" id="KW-0704">Schiff base</keyword>
<dbReference type="CDD" id="cd00956">
    <property type="entry name" value="Transaldolase_FSA"/>
    <property type="match status" value="1"/>
</dbReference>
<reference evidence="10 11" key="1">
    <citation type="submission" date="2017-07" db="EMBL/GenBank/DDBJ databases">
        <title>Isolation and whole genome analysis of endospore-forming bacteria from heroin.</title>
        <authorList>
            <person name="Kalinowski J."/>
            <person name="Ahrens B."/>
            <person name="Al-Dilaimi A."/>
            <person name="Winkler A."/>
            <person name="Wibberg D."/>
            <person name="Schleenbecker U."/>
            <person name="Ruckert C."/>
            <person name="Wolfel R."/>
            <person name="Grass G."/>
        </authorList>
    </citation>
    <scope>NUCLEOTIDE SEQUENCE [LARGE SCALE GENOMIC DNA]</scope>
    <source>
        <strain evidence="10 11">7539</strain>
    </source>
</reference>
<evidence type="ECO:0000256" key="3">
    <source>
        <dbReference type="ARBA" id="ARBA00005740"/>
    </source>
</evidence>
<dbReference type="Pfam" id="PF00923">
    <property type="entry name" value="TAL_FSA"/>
    <property type="match status" value="1"/>
</dbReference>
<dbReference type="FunFam" id="3.20.20.70:FF:000018">
    <property type="entry name" value="Probable transaldolase"/>
    <property type="match status" value="1"/>
</dbReference>
<dbReference type="Gene3D" id="3.20.20.70">
    <property type="entry name" value="Aldolase class I"/>
    <property type="match status" value="1"/>
</dbReference>
<evidence type="ECO:0000256" key="1">
    <source>
        <dbReference type="ARBA" id="ARBA00004496"/>
    </source>
</evidence>
<dbReference type="InterPro" id="IPR022999">
    <property type="entry name" value="Transaldolase_3B"/>
</dbReference>
<comment type="caution">
    <text evidence="10">The sequence shown here is derived from an EMBL/GenBank/DDBJ whole genome shotgun (WGS) entry which is preliminary data.</text>
</comment>
<dbReference type="SUPFAM" id="SSF51569">
    <property type="entry name" value="Aldolase"/>
    <property type="match status" value="1"/>
</dbReference>
<dbReference type="PROSITE" id="PS01054">
    <property type="entry name" value="TRANSALDOLASE_1"/>
    <property type="match status" value="1"/>
</dbReference>
<comment type="subcellular location">
    <subcellularLocation>
        <location evidence="1 9">Cytoplasm</location>
    </subcellularLocation>
</comment>
<keyword evidence="5 9" id="KW-0808">Transferase</keyword>
<dbReference type="InterPro" id="IPR018225">
    <property type="entry name" value="Transaldolase_AS"/>
</dbReference>
<dbReference type="GO" id="GO:0005975">
    <property type="term" value="P:carbohydrate metabolic process"/>
    <property type="evidence" value="ECO:0007669"/>
    <property type="project" value="InterPro"/>
</dbReference>
<dbReference type="NCBIfam" id="TIGR00875">
    <property type="entry name" value="fsa_talC_mipB"/>
    <property type="match status" value="1"/>
</dbReference>
<dbReference type="PROSITE" id="PS00958">
    <property type="entry name" value="TRANSALDOLASE_2"/>
    <property type="match status" value="1"/>
</dbReference>
<dbReference type="Proteomes" id="UP000216207">
    <property type="component" value="Unassembled WGS sequence"/>
</dbReference>
<evidence type="ECO:0000256" key="8">
    <source>
        <dbReference type="ARBA" id="ARBA00048810"/>
    </source>
</evidence>
<organism evidence="10 11">
    <name type="scientific">Shouchella clausii</name>
    <name type="common">Alkalihalobacillus clausii</name>
    <dbReference type="NCBI Taxonomy" id="79880"/>
    <lineage>
        <taxon>Bacteria</taxon>
        <taxon>Bacillati</taxon>
        <taxon>Bacillota</taxon>
        <taxon>Bacilli</taxon>
        <taxon>Bacillales</taxon>
        <taxon>Bacillaceae</taxon>
        <taxon>Shouchella</taxon>
    </lineage>
</organism>
<gene>
    <name evidence="10" type="primary">fsa</name>
    <name evidence="9" type="synonym">tal</name>
    <name evidence="10" type="ORF">CHH72_10815</name>
</gene>
<comment type="pathway">
    <text evidence="2 9">Carbohydrate degradation; pentose phosphate pathway; D-glyceraldehyde 3-phosphate and beta-D-fructose 6-phosphate from D-ribose 5-phosphate and D-xylulose 5-phosphate (non-oxidative stage): step 2/3.</text>
</comment>
<evidence type="ECO:0000256" key="5">
    <source>
        <dbReference type="ARBA" id="ARBA00022679"/>
    </source>
</evidence>
<keyword evidence="6 9" id="KW-0570">Pentose shunt</keyword>
<proteinExistence type="inferred from homology"/>
<accession>A0A268NZE2</accession>
<feature type="active site" description="Schiff-base intermediate with substrate" evidence="9">
    <location>
        <position position="83"/>
    </location>
</feature>
<dbReference type="InterPro" id="IPR013785">
    <property type="entry name" value="Aldolase_TIM"/>
</dbReference>
<dbReference type="PANTHER" id="PTHR10683">
    <property type="entry name" value="TRANSALDOLASE"/>
    <property type="match status" value="1"/>
</dbReference>
<comment type="catalytic activity">
    <reaction evidence="8 9">
        <text>D-sedoheptulose 7-phosphate + D-glyceraldehyde 3-phosphate = D-erythrose 4-phosphate + beta-D-fructose 6-phosphate</text>
        <dbReference type="Rhea" id="RHEA:17053"/>
        <dbReference type="ChEBI" id="CHEBI:16897"/>
        <dbReference type="ChEBI" id="CHEBI:57483"/>
        <dbReference type="ChEBI" id="CHEBI:57634"/>
        <dbReference type="ChEBI" id="CHEBI:59776"/>
        <dbReference type="EC" id="2.2.1.2"/>
    </reaction>
</comment>
<dbReference type="OMA" id="VRHPMHV"/>
<dbReference type="GO" id="GO:0005737">
    <property type="term" value="C:cytoplasm"/>
    <property type="evidence" value="ECO:0007669"/>
    <property type="project" value="UniProtKB-SubCell"/>
</dbReference>
<dbReference type="AlphaFoldDB" id="A0A268NZE2"/>
<dbReference type="SMR" id="A0A268NZE2"/>